<name>A0ABY8L1C6_9FLAO</name>
<protein>
    <submittedName>
        <fullName evidence="1">Uncharacterized protein</fullName>
    </submittedName>
</protein>
<reference evidence="1 2" key="1">
    <citation type="submission" date="2023-04" db="EMBL/GenBank/DDBJ databases">
        <title>Tenacibaculum tangerinum sp. nov., isolated from sea tidal flat of South Korea.</title>
        <authorList>
            <person name="Lee S.H."/>
            <person name="Kim J.-J."/>
        </authorList>
    </citation>
    <scope>NUCLEOTIDE SEQUENCE [LARGE SCALE GENOMIC DNA]</scope>
    <source>
        <strain evidence="1 2">GRR-S3-23</strain>
    </source>
</reference>
<dbReference type="EMBL" id="CP122539">
    <property type="protein sequence ID" value="WGH75263.1"/>
    <property type="molecule type" value="Genomic_DNA"/>
</dbReference>
<keyword evidence="2" id="KW-1185">Reference proteome</keyword>
<evidence type="ECO:0000313" key="2">
    <source>
        <dbReference type="Proteomes" id="UP001232001"/>
    </source>
</evidence>
<sequence length="138" mass="16582">MIKNFVLKTWIWITFIRNKEVLPTNSKNTNPKMEYEGFSGAFIWEDEGLWELRNHNLVNAFKYVIHHRMTLVVGSKNDVGVMRSYSFDKQIFEMAKKHFPNWIGFHESRCSYNSEIANSMMRIRKVADWRFQKLLNEE</sequence>
<dbReference type="Proteomes" id="UP001232001">
    <property type="component" value="Chromosome"/>
</dbReference>
<organism evidence="1 2">
    <name type="scientific">Tenacibaculum tangerinum</name>
    <dbReference type="NCBI Taxonomy" id="3038772"/>
    <lineage>
        <taxon>Bacteria</taxon>
        <taxon>Pseudomonadati</taxon>
        <taxon>Bacteroidota</taxon>
        <taxon>Flavobacteriia</taxon>
        <taxon>Flavobacteriales</taxon>
        <taxon>Flavobacteriaceae</taxon>
        <taxon>Tenacibaculum</taxon>
    </lineage>
</organism>
<gene>
    <name evidence="1" type="ORF">P8625_14480</name>
</gene>
<accession>A0ABY8L1C6</accession>
<proteinExistence type="predicted"/>
<dbReference type="RefSeq" id="WP_279651149.1">
    <property type="nucleotide sequence ID" value="NZ_CP122539.1"/>
</dbReference>
<evidence type="ECO:0000313" key="1">
    <source>
        <dbReference type="EMBL" id="WGH75263.1"/>
    </source>
</evidence>